<gene>
    <name evidence="3" type="ORF">DFR34_10797</name>
</gene>
<dbReference type="SUPFAM" id="SSF53474">
    <property type="entry name" value="alpha/beta-Hydrolases"/>
    <property type="match status" value="1"/>
</dbReference>
<feature type="compositionally biased region" description="Low complexity" evidence="1">
    <location>
        <begin position="315"/>
        <end position="330"/>
    </location>
</feature>
<dbReference type="InterPro" id="IPR022742">
    <property type="entry name" value="Hydrolase_4"/>
</dbReference>
<dbReference type="EMBL" id="QJKI01000007">
    <property type="protein sequence ID" value="PXX79337.1"/>
    <property type="molecule type" value="Genomic_DNA"/>
</dbReference>
<dbReference type="InterPro" id="IPR017208">
    <property type="entry name" value="UCP037442_abhydr"/>
</dbReference>
<evidence type="ECO:0000313" key="3">
    <source>
        <dbReference type="EMBL" id="PXX79337.1"/>
    </source>
</evidence>
<dbReference type="InterPro" id="IPR029058">
    <property type="entry name" value="AB_hydrolase_fold"/>
</dbReference>
<dbReference type="Pfam" id="PF12146">
    <property type="entry name" value="Hydrolase_4"/>
    <property type="match status" value="1"/>
</dbReference>
<sequence length="330" mass="36142">MSVPLALSFPAADGYVLHGHVWAHAQPCASRPVVIVNPATAVLSRYYARFAAYLHAAGCEVLTYDYRGIGGSRPARLRGFRAGWIEWGSLDFEGALREVQRRFAGQPILVAAHSAGGLALGLAPSNHLVTRAFTMGAQFAHWRDYAPGQRLGMWWKWHVLMPALTACLGYFPGRRLGWMEDAPAGVVEDWTARAPRFEAVARRGGERVTARMRAQWLTQCAQPRADLLALSISDDPFAGDAAIERLLAYFTGCRRWRLHVRPAQIGVPAIGHFAFFHDRFADTLWPIARDWLLHGACPPGFTATPWPGETPPALSRSPAPAMCAASAPPG</sequence>
<feature type="domain" description="Serine aminopeptidase S33" evidence="2">
    <location>
        <begin position="33"/>
        <end position="220"/>
    </location>
</feature>
<protein>
    <submittedName>
        <fullName evidence="3">Putative alpha/beta hydrolase</fullName>
    </submittedName>
</protein>
<feature type="region of interest" description="Disordered" evidence="1">
    <location>
        <begin position="304"/>
        <end position="330"/>
    </location>
</feature>
<comment type="caution">
    <text evidence="3">The sequence shown here is derived from an EMBL/GenBank/DDBJ whole genome shotgun (WGS) entry which is preliminary data.</text>
</comment>
<keyword evidence="4" id="KW-1185">Reference proteome</keyword>
<dbReference type="RefSeq" id="WP_110390537.1">
    <property type="nucleotide sequence ID" value="NZ_DALYFX010000102.1"/>
</dbReference>
<dbReference type="AlphaFoldDB" id="A0A318LCJ0"/>
<dbReference type="Proteomes" id="UP000247555">
    <property type="component" value="Unassembled WGS sequence"/>
</dbReference>
<name>A0A318LCJ0_9NEIS</name>
<dbReference type="OrthoDB" id="149912at2"/>
<keyword evidence="3" id="KW-0378">Hydrolase</keyword>
<reference evidence="3 4" key="1">
    <citation type="submission" date="2018-05" db="EMBL/GenBank/DDBJ databases">
        <title>Genomic Encyclopedia of Type Strains, Phase IV (KMG-IV): sequencing the most valuable type-strain genomes for metagenomic binning, comparative biology and taxonomic classification.</title>
        <authorList>
            <person name="Goeker M."/>
        </authorList>
    </citation>
    <scope>NUCLEOTIDE SEQUENCE [LARGE SCALE GENOMIC DNA]</scope>
    <source>
        <strain evidence="3 4">DSM 29661</strain>
    </source>
</reference>
<dbReference type="Gene3D" id="3.40.50.1820">
    <property type="entry name" value="alpha/beta hydrolase"/>
    <property type="match status" value="1"/>
</dbReference>
<dbReference type="GO" id="GO:0016787">
    <property type="term" value="F:hydrolase activity"/>
    <property type="evidence" value="ECO:0007669"/>
    <property type="project" value="UniProtKB-KW"/>
</dbReference>
<accession>A0A318LCJ0</accession>
<evidence type="ECO:0000256" key="1">
    <source>
        <dbReference type="SAM" id="MobiDB-lite"/>
    </source>
</evidence>
<evidence type="ECO:0000313" key="4">
    <source>
        <dbReference type="Proteomes" id="UP000247555"/>
    </source>
</evidence>
<organism evidence="3 4">
    <name type="scientific">Rivihabitans pingtungensis</name>
    <dbReference type="NCBI Taxonomy" id="1054498"/>
    <lineage>
        <taxon>Bacteria</taxon>
        <taxon>Pseudomonadati</taxon>
        <taxon>Pseudomonadota</taxon>
        <taxon>Betaproteobacteria</taxon>
        <taxon>Neisseriales</taxon>
        <taxon>Aquaspirillaceae</taxon>
        <taxon>Rivihabitans</taxon>
    </lineage>
</organism>
<dbReference type="PIRSF" id="PIRSF037442">
    <property type="entry name" value="UCP037442_abhydr"/>
    <property type="match status" value="1"/>
</dbReference>
<evidence type="ECO:0000259" key="2">
    <source>
        <dbReference type="Pfam" id="PF12146"/>
    </source>
</evidence>
<proteinExistence type="predicted"/>